<accession>A0A8H7NJE4</accession>
<protein>
    <submittedName>
        <fullName evidence="2">Uncharacterized protein</fullName>
    </submittedName>
</protein>
<reference evidence="2" key="1">
    <citation type="submission" date="2020-10" db="EMBL/GenBank/DDBJ databases">
        <title>High-Quality Genome Resource of Clonostachys rosea strain S41 by Oxford Nanopore Long-Read Sequencing.</title>
        <authorList>
            <person name="Wang H."/>
        </authorList>
    </citation>
    <scope>NUCLEOTIDE SEQUENCE</scope>
    <source>
        <strain evidence="2">S41</strain>
    </source>
</reference>
<evidence type="ECO:0000313" key="2">
    <source>
        <dbReference type="EMBL" id="KAF9757081.1"/>
    </source>
</evidence>
<feature type="region of interest" description="Disordered" evidence="1">
    <location>
        <begin position="47"/>
        <end position="68"/>
    </location>
</feature>
<gene>
    <name evidence="2" type="ORF">IM811_008025</name>
</gene>
<dbReference type="EMBL" id="JADCTT010000002">
    <property type="protein sequence ID" value="KAF9757081.1"/>
    <property type="molecule type" value="Genomic_DNA"/>
</dbReference>
<evidence type="ECO:0000256" key="1">
    <source>
        <dbReference type="SAM" id="MobiDB-lite"/>
    </source>
</evidence>
<dbReference type="Proteomes" id="UP000616885">
    <property type="component" value="Unassembled WGS sequence"/>
</dbReference>
<organism evidence="2 3">
    <name type="scientific">Bionectria ochroleuca</name>
    <name type="common">Gliocladium roseum</name>
    <dbReference type="NCBI Taxonomy" id="29856"/>
    <lineage>
        <taxon>Eukaryota</taxon>
        <taxon>Fungi</taxon>
        <taxon>Dikarya</taxon>
        <taxon>Ascomycota</taxon>
        <taxon>Pezizomycotina</taxon>
        <taxon>Sordariomycetes</taxon>
        <taxon>Hypocreomycetidae</taxon>
        <taxon>Hypocreales</taxon>
        <taxon>Bionectriaceae</taxon>
        <taxon>Clonostachys</taxon>
    </lineage>
</organism>
<evidence type="ECO:0000313" key="3">
    <source>
        <dbReference type="Proteomes" id="UP000616885"/>
    </source>
</evidence>
<sequence>MPKMANNRPKIDQDEERARIMASSYKVLDHLLKVIIVMERAGFSKAPKTGKVARPLSPAKKQKHHQAHALHMSYLNTKMKIAKLKDILDEMEGQDVKKKKPVAAGEKPKAVPKICIA</sequence>
<name>A0A8H7NJE4_BIOOC</name>
<dbReference type="AlphaFoldDB" id="A0A8H7NJE4"/>
<proteinExistence type="predicted"/>
<comment type="caution">
    <text evidence="2">The sequence shown here is derived from an EMBL/GenBank/DDBJ whole genome shotgun (WGS) entry which is preliminary data.</text>
</comment>